<dbReference type="GO" id="GO:0005506">
    <property type="term" value="F:iron ion binding"/>
    <property type="evidence" value="ECO:0007669"/>
    <property type="project" value="InterPro"/>
</dbReference>
<keyword evidence="9" id="KW-0492">Microsome</keyword>
<dbReference type="OrthoDB" id="1470350at2759"/>
<dbReference type="InterPro" id="IPR036396">
    <property type="entry name" value="Cyt_P450_sf"/>
</dbReference>
<keyword evidence="12" id="KW-0503">Monooxygenase</keyword>
<evidence type="ECO:0000256" key="13">
    <source>
        <dbReference type="ARBA" id="ARBA00023136"/>
    </source>
</evidence>
<evidence type="ECO:0000256" key="8">
    <source>
        <dbReference type="ARBA" id="ARBA00022824"/>
    </source>
</evidence>
<dbReference type="Gene3D" id="1.10.630.10">
    <property type="entry name" value="Cytochrome P450"/>
    <property type="match status" value="1"/>
</dbReference>
<dbReference type="InterPro" id="IPR001128">
    <property type="entry name" value="Cyt_P450"/>
</dbReference>
<proteinExistence type="inferred from homology"/>
<sequence>MRDRVIKMFILLVISLASFAYLTLKWFRTYSKLRKIQIPDHKLTKFPYFIDMIYSMIKLGITSPENRFTILANICFQHPDIVKTWLGPKMVIFACNPQRIQKVLLSQKCAEKWKLFYSFMDRETGLISARVSLKWKEHRKFFNSCFSLPSIESFVPMFAECCDDCCESLEQIEQRKDFDFLPLAKQLSFSLLCATSLDMKTKDVFEGTNFQEIFEAFEITEAALNYKLEIPYVYPKTIYKLTKLYRSEKKAQALLTVFRTNIMKKRREFMKTVEYNNNEIKNPERIILTDHIIRSEDKFTTKEIDDHFLTFMGGYETVSNAVAHVILLLAMHTEAQDKLYQAIAKAIPSDGDLNNSVIVNGIEYLECVLRESYRLMPTVPIILREVTDDFEIEPNL</sequence>
<dbReference type="Pfam" id="PF00067">
    <property type="entry name" value="p450"/>
    <property type="match status" value="1"/>
</dbReference>
<evidence type="ECO:0000256" key="10">
    <source>
        <dbReference type="ARBA" id="ARBA00023002"/>
    </source>
</evidence>
<dbReference type="GO" id="GO:0020037">
    <property type="term" value="F:heme binding"/>
    <property type="evidence" value="ECO:0007669"/>
    <property type="project" value="InterPro"/>
</dbReference>
<evidence type="ECO:0000256" key="11">
    <source>
        <dbReference type="ARBA" id="ARBA00023004"/>
    </source>
</evidence>
<feature type="non-terminal residue" evidence="15">
    <location>
        <position position="396"/>
    </location>
</feature>
<keyword evidence="16" id="KW-1185">Reference proteome</keyword>
<comment type="subcellular location">
    <subcellularLocation>
        <location evidence="4">Endoplasmic reticulum membrane</location>
        <topology evidence="4">Peripheral membrane protein</topology>
    </subcellularLocation>
    <subcellularLocation>
        <location evidence="3">Microsome membrane</location>
        <topology evidence="3">Peripheral membrane protein</topology>
    </subcellularLocation>
</comment>
<evidence type="ECO:0000256" key="7">
    <source>
        <dbReference type="ARBA" id="ARBA00022723"/>
    </source>
</evidence>
<evidence type="ECO:0000256" key="6">
    <source>
        <dbReference type="ARBA" id="ARBA00022617"/>
    </source>
</evidence>
<keyword evidence="11" id="KW-0408">Iron</keyword>
<comment type="similarity">
    <text evidence="5">Belongs to the cytochrome P450 family.</text>
</comment>
<keyword evidence="8" id="KW-0256">Endoplasmic reticulum</keyword>
<dbReference type="SUPFAM" id="SSF48264">
    <property type="entry name" value="Cytochrome P450"/>
    <property type="match status" value="1"/>
</dbReference>
<evidence type="ECO:0000256" key="12">
    <source>
        <dbReference type="ARBA" id="ARBA00023033"/>
    </source>
</evidence>
<evidence type="ECO:0000256" key="2">
    <source>
        <dbReference type="ARBA" id="ARBA00003690"/>
    </source>
</evidence>
<keyword evidence="14" id="KW-1133">Transmembrane helix</keyword>
<dbReference type="InterPro" id="IPR050196">
    <property type="entry name" value="Cytochrome_P450_Monoox"/>
</dbReference>
<dbReference type="GO" id="GO:0004497">
    <property type="term" value="F:monooxygenase activity"/>
    <property type="evidence" value="ECO:0007669"/>
    <property type="project" value="UniProtKB-KW"/>
</dbReference>
<comment type="function">
    <text evidence="2">May be involved in the metabolism of insect hormones and in the breakdown of synthetic insecticides.</text>
</comment>
<accession>A0A9Q0N696</accession>
<evidence type="ECO:0000256" key="1">
    <source>
        <dbReference type="ARBA" id="ARBA00001971"/>
    </source>
</evidence>
<dbReference type="Proteomes" id="UP001151699">
    <property type="component" value="Chromosome B"/>
</dbReference>
<evidence type="ECO:0000256" key="9">
    <source>
        <dbReference type="ARBA" id="ARBA00022848"/>
    </source>
</evidence>
<evidence type="ECO:0000313" key="16">
    <source>
        <dbReference type="Proteomes" id="UP001151699"/>
    </source>
</evidence>
<keyword evidence="7" id="KW-0479">Metal-binding</keyword>
<keyword evidence="14" id="KW-0812">Transmembrane</keyword>
<evidence type="ECO:0000256" key="3">
    <source>
        <dbReference type="ARBA" id="ARBA00004174"/>
    </source>
</evidence>
<comment type="caution">
    <text evidence="15">The sequence shown here is derived from an EMBL/GenBank/DDBJ whole genome shotgun (WGS) entry which is preliminary data.</text>
</comment>
<keyword evidence="13 14" id="KW-0472">Membrane</keyword>
<comment type="cofactor">
    <cofactor evidence="1">
        <name>heme</name>
        <dbReference type="ChEBI" id="CHEBI:30413"/>
    </cofactor>
</comment>
<evidence type="ECO:0000313" key="15">
    <source>
        <dbReference type="EMBL" id="KAJ6643967.1"/>
    </source>
</evidence>
<dbReference type="PANTHER" id="PTHR24291">
    <property type="entry name" value="CYTOCHROME P450 FAMILY 4"/>
    <property type="match status" value="1"/>
</dbReference>
<keyword evidence="6" id="KW-0349">Heme</keyword>
<dbReference type="PANTHER" id="PTHR24291:SF189">
    <property type="entry name" value="CYTOCHROME P450 4C3-RELATED"/>
    <property type="match status" value="1"/>
</dbReference>
<feature type="transmembrane region" description="Helical" evidence="14">
    <location>
        <begin position="6"/>
        <end position="27"/>
    </location>
</feature>
<dbReference type="EMBL" id="WJQU01000002">
    <property type="protein sequence ID" value="KAJ6643967.1"/>
    <property type="molecule type" value="Genomic_DNA"/>
</dbReference>
<reference evidence="15" key="1">
    <citation type="submission" date="2022-07" db="EMBL/GenBank/DDBJ databases">
        <authorList>
            <person name="Trinca V."/>
            <person name="Uliana J.V.C."/>
            <person name="Torres T.T."/>
            <person name="Ward R.J."/>
            <person name="Monesi N."/>
        </authorList>
    </citation>
    <scope>NUCLEOTIDE SEQUENCE</scope>
    <source>
        <strain evidence="15">HSMRA1968</strain>
        <tissue evidence="15">Whole embryos</tissue>
    </source>
</reference>
<evidence type="ECO:0000256" key="14">
    <source>
        <dbReference type="SAM" id="Phobius"/>
    </source>
</evidence>
<keyword evidence="10" id="KW-0560">Oxidoreductase</keyword>
<gene>
    <name evidence="15" type="primary">CYP4C21_1</name>
    <name evidence="15" type="ORF">Bhyg_08932</name>
</gene>
<name>A0A9Q0N696_9DIPT</name>
<evidence type="ECO:0000256" key="5">
    <source>
        <dbReference type="ARBA" id="ARBA00010617"/>
    </source>
</evidence>
<protein>
    <submittedName>
        <fullName evidence="15">Cytochrome P450 4c21</fullName>
    </submittedName>
</protein>
<dbReference type="GO" id="GO:0016705">
    <property type="term" value="F:oxidoreductase activity, acting on paired donors, with incorporation or reduction of molecular oxygen"/>
    <property type="evidence" value="ECO:0007669"/>
    <property type="project" value="InterPro"/>
</dbReference>
<dbReference type="GO" id="GO:0005789">
    <property type="term" value="C:endoplasmic reticulum membrane"/>
    <property type="evidence" value="ECO:0007669"/>
    <property type="project" value="UniProtKB-SubCell"/>
</dbReference>
<dbReference type="AlphaFoldDB" id="A0A9Q0N696"/>
<evidence type="ECO:0000256" key="4">
    <source>
        <dbReference type="ARBA" id="ARBA00004406"/>
    </source>
</evidence>
<organism evidence="15 16">
    <name type="scientific">Pseudolycoriella hygida</name>
    <dbReference type="NCBI Taxonomy" id="35572"/>
    <lineage>
        <taxon>Eukaryota</taxon>
        <taxon>Metazoa</taxon>
        <taxon>Ecdysozoa</taxon>
        <taxon>Arthropoda</taxon>
        <taxon>Hexapoda</taxon>
        <taxon>Insecta</taxon>
        <taxon>Pterygota</taxon>
        <taxon>Neoptera</taxon>
        <taxon>Endopterygota</taxon>
        <taxon>Diptera</taxon>
        <taxon>Nematocera</taxon>
        <taxon>Sciaroidea</taxon>
        <taxon>Sciaridae</taxon>
        <taxon>Pseudolycoriella</taxon>
    </lineage>
</organism>